<comment type="caution">
    <text evidence="4">The sequence shown here is derived from an EMBL/GenBank/DDBJ whole genome shotgun (WGS) entry which is preliminary data.</text>
</comment>
<name>A0AAE8SNE1_9HYPO</name>
<reference evidence="4" key="1">
    <citation type="submission" date="2018-03" db="EMBL/GenBank/DDBJ databases">
        <authorList>
            <person name="Guldener U."/>
        </authorList>
    </citation>
    <scope>NUCLEOTIDE SEQUENCE</scope>
</reference>
<gene>
    <name evidence="4" type="ORF">FTOL_11926</name>
</gene>
<dbReference type="EMBL" id="ONZP01000527">
    <property type="protein sequence ID" value="SPJ86901.1"/>
    <property type="molecule type" value="Genomic_DNA"/>
</dbReference>
<feature type="domain" description="Apple" evidence="3">
    <location>
        <begin position="27"/>
        <end position="103"/>
    </location>
</feature>
<feature type="compositionally biased region" description="Basic and acidic residues" evidence="1">
    <location>
        <begin position="468"/>
        <end position="482"/>
    </location>
</feature>
<feature type="compositionally biased region" description="Basic and acidic residues" evidence="1">
    <location>
        <begin position="428"/>
        <end position="446"/>
    </location>
</feature>
<evidence type="ECO:0000259" key="3">
    <source>
        <dbReference type="PROSITE" id="PS50948"/>
    </source>
</evidence>
<feature type="region of interest" description="Disordered" evidence="1">
    <location>
        <begin position="215"/>
        <end position="450"/>
    </location>
</feature>
<keyword evidence="2" id="KW-0732">Signal</keyword>
<dbReference type="AlphaFoldDB" id="A0AAE8SNE1"/>
<feature type="compositionally biased region" description="Basic and acidic residues" evidence="1">
    <location>
        <begin position="335"/>
        <end position="344"/>
    </location>
</feature>
<evidence type="ECO:0000313" key="5">
    <source>
        <dbReference type="Proteomes" id="UP001187734"/>
    </source>
</evidence>
<dbReference type="Proteomes" id="UP001187734">
    <property type="component" value="Unassembled WGS sequence"/>
</dbReference>
<proteinExistence type="predicted"/>
<protein>
    <recommendedName>
        <fullName evidence="3">Apple domain-containing protein</fullName>
    </recommendedName>
</protein>
<feature type="compositionally biased region" description="Polar residues" evidence="1">
    <location>
        <begin position="483"/>
        <end position="496"/>
    </location>
</feature>
<dbReference type="InterPro" id="IPR003609">
    <property type="entry name" value="Pan_app"/>
</dbReference>
<feature type="signal peptide" evidence="2">
    <location>
        <begin position="1"/>
        <end position="17"/>
    </location>
</feature>
<evidence type="ECO:0000256" key="1">
    <source>
        <dbReference type="SAM" id="MobiDB-lite"/>
    </source>
</evidence>
<dbReference type="PROSITE" id="PS50948">
    <property type="entry name" value="PAN"/>
    <property type="match status" value="1"/>
</dbReference>
<evidence type="ECO:0000313" key="4">
    <source>
        <dbReference type="EMBL" id="SPJ86901.1"/>
    </source>
</evidence>
<evidence type="ECO:0000256" key="2">
    <source>
        <dbReference type="SAM" id="SignalP"/>
    </source>
</evidence>
<feature type="region of interest" description="Disordered" evidence="1">
    <location>
        <begin position="462"/>
        <end position="496"/>
    </location>
</feature>
<keyword evidence="5" id="KW-1185">Reference proteome</keyword>
<organism evidence="4 5">
    <name type="scientific">Fusarium torulosum</name>
    <dbReference type="NCBI Taxonomy" id="33205"/>
    <lineage>
        <taxon>Eukaryota</taxon>
        <taxon>Fungi</taxon>
        <taxon>Dikarya</taxon>
        <taxon>Ascomycota</taxon>
        <taxon>Pezizomycotina</taxon>
        <taxon>Sordariomycetes</taxon>
        <taxon>Hypocreomycetidae</taxon>
        <taxon>Hypocreales</taxon>
        <taxon>Nectriaceae</taxon>
        <taxon>Fusarium</taxon>
    </lineage>
</organism>
<feature type="chain" id="PRO_5042178444" description="Apple domain-containing protein" evidence="2">
    <location>
        <begin position="18"/>
        <end position="496"/>
    </location>
</feature>
<sequence length="496" mass="53268">MKTSIAILSASMASAMASPFSINTHQCNVAPSAAVNGKVHPYHNGKADTAIDCQTFCASDHSCKSFAFGLVKDAHHPSCLLFEVPAAKVPARKDGLHVFDKECTADRVPTSAPTTGQPWGTVPKKVLVRRATQCNCAASGSANNNVQPFKTATAATAKDCQALAEADTSCLSFLFGLSDNSKSPVCKLYKVAASRIPARSDSLFVFDKGCSSKQVPTTAPTKDAPRGLIPGASKVTKATKVDGKKTEHEGDYEVSDAKPKTTKIQNPKPKVTKITKVDNNNEYQDTKAKDTKKDEQKVKHKEAGKPKSTKVQKSQPKVTKVAKGEGNKVQYAEPEATKHAENPKPKSTKNLNSKAKATKAAKVENEKVQYAEPTKVSNPKTKVTKVAEVDYNNEAKDTKAKDTKAKDTKVQNQEHQVTKVAEVNSNNDTKDKKAEGTNNKDAKVESPKTLVTKVRVNEQQATQAAKAAKADKADGNKSDCKTTKVSNAQPKVTQAY</sequence>
<feature type="compositionally biased region" description="Basic and acidic residues" evidence="1">
    <location>
        <begin position="239"/>
        <end position="259"/>
    </location>
</feature>
<feature type="compositionally biased region" description="Basic and acidic residues" evidence="1">
    <location>
        <begin position="284"/>
        <end position="305"/>
    </location>
</feature>
<accession>A0AAE8SNE1</accession>
<feature type="compositionally biased region" description="Basic and acidic residues" evidence="1">
    <location>
        <begin position="385"/>
        <end position="409"/>
    </location>
</feature>
<dbReference type="Gene3D" id="3.50.4.10">
    <property type="entry name" value="Hepatocyte Growth Factor"/>
    <property type="match status" value="1"/>
</dbReference>